<dbReference type="InterPro" id="IPR001734">
    <property type="entry name" value="Na/solute_symporter"/>
</dbReference>
<gene>
    <name evidence="7" type="ORF">CARN1_1183</name>
</gene>
<dbReference type="GO" id="GO:0005412">
    <property type="term" value="F:D-glucose:sodium symporter activity"/>
    <property type="evidence" value="ECO:0007669"/>
    <property type="project" value="TreeGrafter"/>
</dbReference>
<dbReference type="AlphaFoldDB" id="E6PH47"/>
<evidence type="ECO:0000256" key="1">
    <source>
        <dbReference type="ARBA" id="ARBA00004141"/>
    </source>
</evidence>
<keyword evidence="4 6" id="KW-1133">Transmembrane helix</keyword>
<evidence type="ECO:0000256" key="3">
    <source>
        <dbReference type="ARBA" id="ARBA00022692"/>
    </source>
</evidence>
<proteinExistence type="inferred from homology"/>
<feature type="transmembrane region" description="Helical" evidence="6">
    <location>
        <begin position="6"/>
        <end position="26"/>
    </location>
</feature>
<organism evidence="7">
    <name type="scientific">mine drainage metagenome</name>
    <dbReference type="NCBI Taxonomy" id="410659"/>
    <lineage>
        <taxon>unclassified sequences</taxon>
        <taxon>metagenomes</taxon>
        <taxon>ecological metagenomes</taxon>
    </lineage>
</organism>
<name>E6PH47_9ZZZZ</name>
<feature type="transmembrane region" description="Helical" evidence="6">
    <location>
        <begin position="565"/>
        <end position="583"/>
    </location>
</feature>
<comment type="similarity">
    <text evidence="2">Belongs to the sodium:solute symporter (SSF) (TC 2.A.21) family.</text>
</comment>
<feature type="transmembrane region" description="Helical" evidence="6">
    <location>
        <begin position="78"/>
        <end position="95"/>
    </location>
</feature>
<feature type="transmembrane region" description="Helical" evidence="6">
    <location>
        <begin position="38"/>
        <end position="58"/>
    </location>
</feature>
<evidence type="ECO:0000256" key="2">
    <source>
        <dbReference type="ARBA" id="ARBA00006434"/>
    </source>
</evidence>
<evidence type="ECO:0000313" key="7">
    <source>
        <dbReference type="EMBL" id="CBH75785.1"/>
    </source>
</evidence>
<feature type="transmembrane region" description="Helical" evidence="6">
    <location>
        <begin position="421"/>
        <end position="439"/>
    </location>
</feature>
<sequence>MHLTALDWWIVVLSLGITFVPAIVLARRAGRNTSEFFAAGRQAPWWLIGISLVATTFSTDTPNLVTNIVREGGVAGNWVWWSFLLTGLATVFFYARLWRRSGVLTDLEFYEMRYSGVGARAVRGFRAVYLGLLFNWFIIATVNLALTKICGILFGWTNVETLAIAVVVPIVFAATAGLWGVMVTDTIQFLITMSSAIAAAYFALRAPHVGGLAGLFSQIRAIHPHWLSFFPNFNDWQTALAIFVIPLTVQWWSVWYPGAEPGGGSYVAQRMLAARSERDAMGGTLAFQAMHYALRPWPWIIVALASTIVYPTVHDIAVRFPHLQPALLGNDIAYPAMLVFLPAGFAGFMVAGIFAAYRSTIETHLNWGTSYLVHDLYRRFMAPGRDERHYVIVGRLVTVLIALGGVGVTFLLGTARQGFDLLLSIGAGTGLLYLLRWFWWRIDAASEIAAMMVSFLIAIAFFIAGKLGYAVDPTTSLLIGVGVTTLAWLGITLLFPPKDERTLVAFYQRIHPPGPGWKYIRERYGLAKSQDSPAAALAGWVLGLAAIYGVLFATGAWLQAAWLPAWVWSAVSVVATLGLVVVMRRLWAGDEGTAETERQPSARES</sequence>
<feature type="transmembrane region" description="Helical" evidence="6">
    <location>
        <begin position="297"/>
        <end position="313"/>
    </location>
</feature>
<protein>
    <submittedName>
        <fullName evidence="7">Na+/solute symporter</fullName>
    </submittedName>
</protein>
<dbReference type="PROSITE" id="PS50283">
    <property type="entry name" value="NA_SOLUT_SYMP_3"/>
    <property type="match status" value="1"/>
</dbReference>
<dbReference type="Pfam" id="PF00474">
    <property type="entry name" value="SSF"/>
    <property type="match status" value="1"/>
</dbReference>
<feature type="transmembrane region" description="Helical" evidence="6">
    <location>
        <begin position="537"/>
        <end position="559"/>
    </location>
</feature>
<feature type="transmembrane region" description="Helical" evidence="6">
    <location>
        <begin position="128"/>
        <end position="156"/>
    </location>
</feature>
<accession>E6PH47</accession>
<evidence type="ECO:0000256" key="4">
    <source>
        <dbReference type="ARBA" id="ARBA00022989"/>
    </source>
</evidence>
<reference evidence="7" key="1">
    <citation type="submission" date="2009-10" db="EMBL/GenBank/DDBJ databases">
        <title>Diversity of trophic interactions inside an arsenic-rich microbial ecosystem.</title>
        <authorList>
            <person name="Bertin P.N."/>
            <person name="Heinrich-Salmeron A."/>
            <person name="Pelletier E."/>
            <person name="Goulhen-Chollet F."/>
            <person name="Arsene-Ploetze F."/>
            <person name="Gallien S."/>
            <person name="Calteau A."/>
            <person name="Vallenet D."/>
            <person name="Casiot C."/>
            <person name="Chane-Woon-Ming B."/>
            <person name="Giloteaux L."/>
            <person name="Barakat M."/>
            <person name="Bonnefoy V."/>
            <person name="Bruneel O."/>
            <person name="Chandler M."/>
            <person name="Cleiss J."/>
            <person name="Duran R."/>
            <person name="Elbaz-Poulichet F."/>
            <person name="Fonknechten N."/>
            <person name="Lauga B."/>
            <person name="Mornico D."/>
            <person name="Ortet P."/>
            <person name="Schaeffer C."/>
            <person name="Siguier P."/>
            <person name="Alexander Thil Smith A."/>
            <person name="Van Dorsselaer A."/>
            <person name="Weissenbach J."/>
            <person name="Medigue C."/>
            <person name="Le Paslier D."/>
        </authorList>
    </citation>
    <scope>NUCLEOTIDE SEQUENCE</scope>
</reference>
<dbReference type="EMBL" id="CABL01000016">
    <property type="protein sequence ID" value="CBH75785.1"/>
    <property type="molecule type" value="Genomic_DNA"/>
</dbReference>
<evidence type="ECO:0000256" key="6">
    <source>
        <dbReference type="SAM" id="Phobius"/>
    </source>
</evidence>
<feature type="transmembrane region" description="Helical" evidence="6">
    <location>
        <begin position="333"/>
        <end position="357"/>
    </location>
</feature>
<dbReference type="GO" id="GO:0005886">
    <property type="term" value="C:plasma membrane"/>
    <property type="evidence" value="ECO:0007669"/>
    <property type="project" value="TreeGrafter"/>
</dbReference>
<feature type="transmembrane region" description="Helical" evidence="6">
    <location>
        <begin position="162"/>
        <end position="184"/>
    </location>
</feature>
<comment type="subcellular location">
    <subcellularLocation>
        <location evidence="1">Membrane</location>
        <topology evidence="1">Multi-pass membrane protein</topology>
    </subcellularLocation>
</comment>
<dbReference type="PANTHER" id="PTHR11819">
    <property type="entry name" value="SOLUTE CARRIER FAMILY 5"/>
    <property type="match status" value="1"/>
</dbReference>
<feature type="transmembrane region" description="Helical" evidence="6">
    <location>
        <begin position="477"/>
        <end position="495"/>
    </location>
</feature>
<dbReference type="InterPro" id="IPR038377">
    <property type="entry name" value="Na/Glc_symporter_sf"/>
</dbReference>
<feature type="transmembrane region" description="Helical" evidence="6">
    <location>
        <begin position="451"/>
        <end position="471"/>
    </location>
</feature>
<dbReference type="CDD" id="cd11477">
    <property type="entry name" value="SLC5sbd_u1"/>
    <property type="match status" value="1"/>
</dbReference>
<keyword evidence="5 6" id="KW-0472">Membrane</keyword>
<dbReference type="Gene3D" id="1.20.1730.10">
    <property type="entry name" value="Sodium/glucose cotransporter"/>
    <property type="match status" value="1"/>
</dbReference>
<keyword evidence="3 6" id="KW-0812">Transmembrane</keyword>
<feature type="transmembrane region" description="Helical" evidence="6">
    <location>
        <begin position="390"/>
        <end position="415"/>
    </location>
</feature>
<evidence type="ECO:0000256" key="5">
    <source>
        <dbReference type="ARBA" id="ARBA00023136"/>
    </source>
</evidence>
<comment type="caution">
    <text evidence="7">The sequence shown here is derived from an EMBL/GenBank/DDBJ whole genome shotgun (WGS) entry which is preliminary data.</text>
</comment>
<dbReference type="PANTHER" id="PTHR11819:SF77">
    <property type="entry name" value="SODIUM_GLUCOSE COTRANSPORT PROTEIN"/>
    <property type="match status" value="1"/>
</dbReference>